<organism evidence="2 3">
    <name type="scientific">Macrostomum lignano</name>
    <dbReference type="NCBI Taxonomy" id="282301"/>
    <lineage>
        <taxon>Eukaryota</taxon>
        <taxon>Metazoa</taxon>
        <taxon>Spiralia</taxon>
        <taxon>Lophotrochozoa</taxon>
        <taxon>Platyhelminthes</taxon>
        <taxon>Rhabditophora</taxon>
        <taxon>Macrostomorpha</taxon>
        <taxon>Macrostomida</taxon>
        <taxon>Macrostomidae</taxon>
        <taxon>Macrostomum</taxon>
    </lineage>
</organism>
<feature type="compositionally biased region" description="Low complexity" evidence="1">
    <location>
        <begin position="354"/>
        <end position="364"/>
    </location>
</feature>
<name>A0A1I8F721_9PLAT</name>
<sequence>SAIADSDTTDLPCQAACFQRTRFDQSTVADALMRPARAAHPTGPAGALRVEREGSLSADYAGASARQFQTSSSDISGLMQLTPLVDEARSLLKRLCVLPAASATRTATEGQSCAPSKPANADSRVTKGKSHGFRDAYRFAGEPVLPGYRQIGNAVACLRWPGRCGVQLVRALAAGGFRIRLLASAASTRCFDTLSLLLLCASFGFTTFDEASRSRSCPSSRSSSRAAEAQPRQLHLRPAAAASWTRTWARSSRRRLQLSDAGSEMPQPSGQSQPTAKPEPSVSISQRECHRRHVERSVGTRLLRPALPVPSAGSQTCTRLEKSESTDSDVSETSFSFIAASPQQQKRNPPPPASSDTAASTAASVQSFSWRRRTPAAASSAEPPLTCAKSAASWLLLEGNSTPAWSSRVLPSRHQSPQRSLRYVDEDHDSRINFREFLAIFRKARAGQLDYSGELMAWLRLLR</sequence>
<dbReference type="WBParaSite" id="maker-unitig_22382-snap-gene-0.1-mRNA-1">
    <property type="protein sequence ID" value="maker-unitig_22382-snap-gene-0.1-mRNA-1"/>
    <property type="gene ID" value="maker-unitig_22382-snap-gene-0.1"/>
</dbReference>
<keyword evidence="2" id="KW-1185">Reference proteome</keyword>
<evidence type="ECO:0000313" key="3">
    <source>
        <dbReference type="WBParaSite" id="maker-unitig_22382-snap-gene-0.1-mRNA-1"/>
    </source>
</evidence>
<evidence type="ECO:0000256" key="1">
    <source>
        <dbReference type="SAM" id="MobiDB-lite"/>
    </source>
</evidence>
<protein>
    <submittedName>
        <fullName evidence="3">EF-hand domain-containing protein</fullName>
    </submittedName>
</protein>
<feature type="compositionally biased region" description="Polar residues" evidence="1">
    <location>
        <begin position="266"/>
        <end position="275"/>
    </location>
</feature>
<feature type="region of interest" description="Disordered" evidence="1">
    <location>
        <begin position="211"/>
        <end position="238"/>
    </location>
</feature>
<proteinExistence type="predicted"/>
<evidence type="ECO:0000313" key="2">
    <source>
        <dbReference type="Proteomes" id="UP000095280"/>
    </source>
</evidence>
<dbReference type="Proteomes" id="UP000095280">
    <property type="component" value="Unplaced"/>
</dbReference>
<reference evidence="3" key="1">
    <citation type="submission" date="2016-11" db="UniProtKB">
        <authorList>
            <consortium name="WormBaseParasite"/>
        </authorList>
    </citation>
    <scope>IDENTIFICATION</scope>
</reference>
<feature type="region of interest" description="Disordered" evidence="1">
    <location>
        <begin position="109"/>
        <end position="128"/>
    </location>
</feature>
<feature type="region of interest" description="Disordered" evidence="1">
    <location>
        <begin position="255"/>
        <end position="366"/>
    </location>
</feature>
<dbReference type="AlphaFoldDB" id="A0A1I8F721"/>
<accession>A0A1I8F721</accession>
<feature type="compositionally biased region" description="Low complexity" evidence="1">
    <location>
        <begin position="214"/>
        <end position="229"/>
    </location>
</feature>